<reference evidence="2" key="1">
    <citation type="submission" date="2016-07" db="EMBL/GenBank/DDBJ databases">
        <title>De novo transcriptome assembly of four accessions of the metal hyperaccumulator plant Noccaea caerulescens.</title>
        <authorList>
            <person name="Blande D."/>
            <person name="Halimaa P."/>
            <person name="Tervahauta A.I."/>
            <person name="Aarts M.G."/>
            <person name="Karenlampi S.O."/>
        </authorList>
    </citation>
    <scope>NUCLEOTIDE SEQUENCE</scope>
</reference>
<gene>
    <name evidence="2" type="ORF">LC_TR3099_c0_g1_i1_g.12185</name>
</gene>
<protein>
    <submittedName>
        <fullName evidence="2">Uncharacterized protein</fullName>
    </submittedName>
</protein>
<evidence type="ECO:0000313" key="2">
    <source>
        <dbReference type="EMBL" id="JAU51949.1"/>
    </source>
</evidence>
<feature type="compositionally biased region" description="Polar residues" evidence="1">
    <location>
        <begin position="83"/>
        <end position="106"/>
    </location>
</feature>
<accession>A0A1J3GA57</accession>
<organism evidence="2">
    <name type="scientific">Noccaea caerulescens</name>
    <name type="common">Alpine penny-cress</name>
    <name type="synonym">Thlaspi caerulescens</name>
    <dbReference type="NCBI Taxonomy" id="107243"/>
    <lineage>
        <taxon>Eukaryota</taxon>
        <taxon>Viridiplantae</taxon>
        <taxon>Streptophyta</taxon>
        <taxon>Embryophyta</taxon>
        <taxon>Tracheophyta</taxon>
        <taxon>Spermatophyta</taxon>
        <taxon>Magnoliopsida</taxon>
        <taxon>eudicotyledons</taxon>
        <taxon>Gunneridae</taxon>
        <taxon>Pentapetalae</taxon>
        <taxon>rosids</taxon>
        <taxon>malvids</taxon>
        <taxon>Brassicales</taxon>
        <taxon>Brassicaceae</taxon>
        <taxon>Coluteocarpeae</taxon>
        <taxon>Noccaea</taxon>
    </lineage>
</organism>
<name>A0A1J3GA57_NOCCA</name>
<proteinExistence type="predicted"/>
<dbReference type="EMBL" id="GEVK01000883">
    <property type="protein sequence ID" value="JAU51949.1"/>
    <property type="molecule type" value="Transcribed_RNA"/>
</dbReference>
<feature type="region of interest" description="Disordered" evidence="1">
    <location>
        <begin position="79"/>
        <end position="120"/>
    </location>
</feature>
<dbReference type="AlphaFoldDB" id="A0A1J3GA57"/>
<sequence>MANGNSRALEELMEIGTRVSFKMRSSGDLYHGSIFYYTPQPNGFLFGIEHVSVWRADGKFERLSGFNHFNVNDVMELDYARQRPNNTQDGQNNNRDEAASSSSTPIKNKMGSLRLDPPPQ</sequence>
<evidence type="ECO:0000256" key="1">
    <source>
        <dbReference type="SAM" id="MobiDB-lite"/>
    </source>
</evidence>